<evidence type="ECO:0000313" key="4">
    <source>
        <dbReference type="Proteomes" id="UP001457282"/>
    </source>
</evidence>
<gene>
    <name evidence="3" type="ORF">M0R45_006807</name>
</gene>
<evidence type="ECO:0000259" key="2">
    <source>
        <dbReference type="Pfam" id="PF14383"/>
    </source>
</evidence>
<organism evidence="3 4">
    <name type="scientific">Rubus argutus</name>
    <name type="common">Southern blackberry</name>
    <dbReference type="NCBI Taxonomy" id="59490"/>
    <lineage>
        <taxon>Eukaryota</taxon>
        <taxon>Viridiplantae</taxon>
        <taxon>Streptophyta</taxon>
        <taxon>Embryophyta</taxon>
        <taxon>Tracheophyta</taxon>
        <taxon>Spermatophyta</taxon>
        <taxon>Magnoliopsida</taxon>
        <taxon>eudicotyledons</taxon>
        <taxon>Gunneridae</taxon>
        <taxon>Pentapetalae</taxon>
        <taxon>rosids</taxon>
        <taxon>fabids</taxon>
        <taxon>Rosales</taxon>
        <taxon>Rosaceae</taxon>
        <taxon>Rosoideae</taxon>
        <taxon>Rosoideae incertae sedis</taxon>
        <taxon>Rubus</taxon>
    </lineage>
</organism>
<evidence type="ECO:0000256" key="1">
    <source>
        <dbReference type="SAM" id="MobiDB-lite"/>
    </source>
</evidence>
<feature type="compositionally biased region" description="Polar residues" evidence="1">
    <location>
        <begin position="85"/>
        <end position="96"/>
    </location>
</feature>
<keyword evidence="4" id="KW-1185">Reference proteome</keyword>
<dbReference type="EMBL" id="JBEDUW010000001">
    <property type="protein sequence ID" value="KAK9951360.1"/>
    <property type="molecule type" value="Genomic_DNA"/>
</dbReference>
<dbReference type="PANTHER" id="PTHR37234:SF1">
    <property type="entry name" value="OS03G0319200 PROTEIN"/>
    <property type="match status" value="1"/>
</dbReference>
<name>A0AAW1YRM2_RUBAR</name>
<evidence type="ECO:0000313" key="3">
    <source>
        <dbReference type="EMBL" id="KAK9951360.1"/>
    </source>
</evidence>
<dbReference type="Pfam" id="PF14383">
    <property type="entry name" value="VARLMGL"/>
    <property type="match status" value="1"/>
</dbReference>
<dbReference type="PANTHER" id="PTHR37234">
    <property type="entry name" value="OS03G0319200 PROTEIN"/>
    <property type="match status" value="1"/>
</dbReference>
<reference evidence="3 4" key="1">
    <citation type="journal article" date="2023" name="G3 (Bethesda)">
        <title>A chromosome-length genome assembly and annotation of blackberry (Rubus argutus, cv. 'Hillquist').</title>
        <authorList>
            <person name="Bruna T."/>
            <person name="Aryal R."/>
            <person name="Dudchenko O."/>
            <person name="Sargent D.J."/>
            <person name="Mead D."/>
            <person name="Buti M."/>
            <person name="Cavallini A."/>
            <person name="Hytonen T."/>
            <person name="Andres J."/>
            <person name="Pham M."/>
            <person name="Weisz D."/>
            <person name="Mascagni F."/>
            <person name="Usai G."/>
            <person name="Natali L."/>
            <person name="Bassil N."/>
            <person name="Fernandez G.E."/>
            <person name="Lomsadze A."/>
            <person name="Armour M."/>
            <person name="Olukolu B."/>
            <person name="Poorten T."/>
            <person name="Britton C."/>
            <person name="Davik J."/>
            <person name="Ashrafi H."/>
            <person name="Aiden E.L."/>
            <person name="Borodovsky M."/>
            <person name="Worthington M."/>
        </authorList>
    </citation>
    <scope>NUCLEOTIDE SEQUENCE [LARGE SCALE GENOMIC DNA]</scope>
    <source>
        <strain evidence="3">PI 553951</strain>
    </source>
</reference>
<dbReference type="AlphaFoldDB" id="A0AAW1YRM2"/>
<feature type="domain" description="DUF3741" evidence="2">
    <location>
        <begin position="128"/>
        <end position="147"/>
    </location>
</feature>
<sequence>MRRQDSCSDMRLDSAAASASVGHENLNAKTVGCMSGIICFLSKYHLTNSRKRKFLTFGKKQNQENKNGRVDNGSSCGSPVKVRSKSSSTSAQLTQGRKNGDKFYVGRVSFNSTTVPRSPTIPAEIRQQTPALIARLMGLEEMPDDHSRQKRQQLLGALEKCDQDLKALKKMIDVVRVRGPSKRSGIINNRFSDANFKLIKKHSPVSVLDASPSGNHPYNYYYYSDKQLSFNVNYGGRGQQRKKPVAAEEDYYYLSNPNPTSFINKSSPPPESSWHSKRMKNMMTDSVGQVCRDIAWGEQREIGRIGLALQDHIYKTLIQELVAEMKSSYSYTSTSNSSRVCSLSFEACKRRLAF</sequence>
<dbReference type="Proteomes" id="UP001457282">
    <property type="component" value="Unassembled WGS sequence"/>
</dbReference>
<feature type="region of interest" description="Disordered" evidence="1">
    <location>
        <begin position="59"/>
        <end position="96"/>
    </location>
</feature>
<protein>
    <recommendedName>
        <fullName evidence="2">DUF3741 domain-containing protein</fullName>
    </recommendedName>
</protein>
<accession>A0AAW1YRM2</accession>
<comment type="caution">
    <text evidence="3">The sequence shown here is derived from an EMBL/GenBank/DDBJ whole genome shotgun (WGS) entry which is preliminary data.</text>
</comment>
<proteinExistence type="predicted"/>
<dbReference type="InterPro" id="IPR032795">
    <property type="entry name" value="DUF3741-assoc"/>
</dbReference>